<feature type="compositionally biased region" description="Polar residues" evidence="1">
    <location>
        <begin position="217"/>
        <end position="226"/>
    </location>
</feature>
<feature type="domain" description="Peptidase M11 gametolysin" evidence="3">
    <location>
        <begin position="508"/>
        <end position="807"/>
    </location>
</feature>
<feature type="compositionally biased region" description="Low complexity" evidence="1">
    <location>
        <begin position="262"/>
        <end position="276"/>
    </location>
</feature>
<feature type="chain" id="PRO_5035278597" description="Peptidase M11 gametolysin domain-containing protein" evidence="2">
    <location>
        <begin position="30"/>
        <end position="906"/>
    </location>
</feature>
<dbReference type="EMBL" id="BNCQ01000046">
    <property type="protein sequence ID" value="GIM12951.1"/>
    <property type="molecule type" value="Genomic_DNA"/>
</dbReference>
<feature type="region of interest" description="Disordered" evidence="1">
    <location>
        <begin position="106"/>
        <end position="336"/>
    </location>
</feature>
<dbReference type="Proteomes" id="UP000722791">
    <property type="component" value="Unassembled WGS sequence"/>
</dbReference>
<evidence type="ECO:0000256" key="1">
    <source>
        <dbReference type="SAM" id="MobiDB-lite"/>
    </source>
</evidence>
<evidence type="ECO:0000256" key="2">
    <source>
        <dbReference type="SAM" id="SignalP"/>
    </source>
</evidence>
<comment type="caution">
    <text evidence="4">The sequence shown here is derived from an EMBL/GenBank/DDBJ whole genome shotgun (WGS) entry which is preliminary data.</text>
</comment>
<evidence type="ECO:0000313" key="4">
    <source>
        <dbReference type="EMBL" id="GIM12951.1"/>
    </source>
</evidence>
<feature type="compositionally biased region" description="Polar residues" evidence="1">
    <location>
        <begin position="58"/>
        <end position="75"/>
    </location>
</feature>
<gene>
    <name evidence="4" type="ORF">Vretimale_16146</name>
</gene>
<feature type="compositionally biased region" description="Pro residues" evidence="1">
    <location>
        <begin position="304"/>
        <end position="320"/>
    </location>
</feature>
<evidence type="ECO:0000313" key="5">
    <source>
        <dbReference type="Proteomes" id="UP000722791"/>
    </source>
</evidence>
<dbReference type="PRINTS" id="PR01217">
    <property type="entry name" value="PRICHEXTENSN"/>
</dbReference>
<feature type="compositionally biased region" description="Pro residues" evidence="1">
    <location>
        <begin position="112"/>
        <end position="216"/>
    </location>
</feature>
<evidence type="ECO:0000259" key="3">
    <source>
        <dbReference type="Pfam" id="PF05548"/>
    </source>
</evidence>
<accession>A0A8J4GSD3</accession>
<name>A0A8J4GSD3_9CHLO</name>
<sequence>MSARNTALATHLLIAAVLMALLLTAMCGAQNRPAALNQQLLQNGEGSPDAAAAADSSNPVISMTDVPSSTLMTPLTSPPSHLPQSLLNMAPPLLLSLPLPSLPLQSSSLPPQYSPPPSPLPPSPPPPSPLPPSPPPPSPPPPSPLPPPPPSPPPPSPLPPPPPSPPSPPPPSPPPPPPSPPPPSPPPPPPSPPPPSSPPRSPPPPSPPKKNSPPTPRGQQPMNTKISPRLPEPRQLTPQLSPSPPRPKSRLPSPQSPPPHTNPTKKSTTPSSSPTPVQAAKTPSSPPRPSPMGKVTVVSSPKSSPSPRPQPLPRSPPLIPSNPLAPFGAASVQQYSSSSNGDEVLVLSVHPDPRNDAATASLPPAGLPGIPTDDEARLFFTAAYTSGDAVLPGLIPALVYRRLAFGSGVDPKLYDALETGDALQIDGQQRVPSATTAGVIRQTGAAATTGSLAAAAASGSPRLTASMPDQDIDSDPIQATSVGRVGMSINSYLNSLSYIVPQPRPVTSITFIVNICGLANTIKREDLLPYWDGSASDGPTLPQFFSECTHGGESFRSEDNVIVGPIDVPCSATPSNKRPYDSQRCTDREVFGWMQYAMDAVRQIRPALTLQPGSPERRIILIPDMPACAEWMSLASVGCSKDCPIFVKMVPGMSPRALVSQLIHDLGHTYSLSHSGLREGALVGRAGGPRADPTCPLGAAARTGGLTCPNAANSMKNGWLTLLDSKPRNNITGTFFGLAKLPVTSARRDSVVLLTMPSTSKAATDPSHGTTSTFYISYRRRYNGRVYDTGLPADLSGQVYVHQYDGATARVGTPYKPLLVGSSSNVDSYKRLSLGPTASSYFALRLVSMDSDTATVQICSIRGVALPKQEAGAPGGCESACQDGFDNDCNGLADEADPSCAACFGR</sequence>
<dbReference type="Pfam" id="PF05548">
    <property type="entry name" value="Peptidase_M11"/>
    <property type="match status" value="1"/>
</dbReference>
<feature type="signal peptide" evidence="2">
    <location>
        <begin position="1"/>
        <end position="29"/>
    </location>
</feature>
<dbReference type="InterPro" id="IPR008752">
    <property type="entry name" value="Peptidase_M11"/>
</dbReference>
<reference evidence="4" key="1">
    <citation type="journal article" date="2021" name="Proc. Natl. Acad. Sci. U.S.A.">
        <title>Three genomes in the algal genus Volvox reveal the fate of a haploid sex-determining region after a transition to homothallism.</title>
        <authorList>
            <person name="Yamamoto K."/>
            <person name="Hamaji T."/>
            <person name="Kawai-Toyooka H."/>
            <person name="Matsuzaki R."/>
            <person name="Takahashi F."/>
            <person name="Nishimura Y."/>
            <person name="Kawachi M."/>
            <person name="Noguchi H."/>
            <person name="Minakuchi Y."/>
            <person name="Umen J.G."/>
            <person name="Toyoda A."/>
            <person name="Nozaki H."/>
        </authorList>
    </citation>
    <scope>NUCLEOTIDE SEQUENCE</scope>
    <source>
        <strain evidence="4">NIES-3785</strain>
    </source>
</reference>
<keyword evidence="2" id="KW-0732">Signal</keyword>
<protein>
    <recommendedName>
        <fullName evidence="3">Peptidase M11 gametolysin domain-containing protein</fullName>
    </recommendedName>
</protein>
<organism evidence="4 5">
    <name type="scientific">Volvox reticuliferus</name>
    <dbReference type="NCBI Taxonomy" id="1737510"/>
    <lineage>
        <taxon>Eukaryota</taxon>
        <taxon>Viridiplantae</taxon>
        <taxon>Chlorophyta</taxon>
        <taxon>core chlorophytes</taxon>
        <taxon>Chlorophyceae</taxon>
        <taxon>CS clade</taxon>
        <taxon>Chlamydomonadales</taxon>
        <taxon>Volvocaceae</taxon>
        <taxon>Volvox</taxon>
    </lineage>
</organism>
<dbReference type="AlphaFoldDB" id="A0A8J4GSD3"/>
<feature type="region of interest" description="Disordered" evidence="1">
    <location>
        <begin position="44"/>
        <end position="79"/>
    </location>
</feature>
<proteinExistence type="predicted"/>